<dbReference type="AlphaFoldDB" id="A0AAD3M8S7"/>
<name>A0AAD3M8S7_LATJO</name>
<evidence type="ECO:0000313" key="3">
    <source>
        <dbReference type="Proteomes" id="UP001279410"/>
    </source>
</evidence>
<sequence length="128" mass="14379">MLRCLFFQSSYEDYTDEEDDDEDESDEEREGEDVGLPQLRTVARRWGGRVVGGRGGGTEWGIDAPPARDQLANVSHMLCHCKVACINNTISLMFGCKKYRYQEEEGASPGAPKLHQHPCHQHPMGVAR</sequence>
<feature type="region of interest" description="Disordered" evidence="1">
    <location>
        <begin position="8"/>
        <end position="38"/>
    </location>
</feature>
<dbReference type="Proteomes" id="UP001279410">
    <property type="component" value="Unassembled WGS sequence"/>
</dbReference>
<organism evidence="2 3">
    <name type="scientific">Lates japonicus</name>
    <name type="common">Japanese lates</name>
    <dbReference type="NCBI Taxonomy" id="270547"/>
    <lineage>
        <taxon>Eukaryota</taxon>
        <taxon>Metazoa</taxon>
        <taxon>Chordata</taxon>
        <taxon>Craniata</taxon>
        <taxon>Vertebrata</taxon>
        <taxon>Euteleostomi</taxon>
        <taxon>Actinopterygii</taxon>
        <taxon>Neopterygii</taxon>
        <taxon>Teleostei</taxon>
        <taxon>Neoteleostei</taxon>
        <taxon>Acanthomorphata</taxon>
        <taxon>Carangaria</taxon>
        <taxon>Carangaria incertae sedis</taxon>
        <taxon>Centropomidae</taxon>
        <taxon>Lates</taxon>
    </lineage>
</organism>
<dbReference type="EMBL" id="BRZM01003569">
    <property type="protein sequence ID" value="GLD49615.1"/>
    <property type="molecule type" value="Genomic_DNA"/>
</dbReference>
<feature type="non-terminal residue" evidence="2">
    <location>
        <position position="1"/>
    </location>
</feature>
<feature type="region of interest" description="Disordered" evidence="1">
    <location>
        <begin position="105"/>
        <end position="128"/>
    </location>
</feature>
<keyword evidence="3" id="KW-1185">Reference proteome</keyword>
<proteinExistence type="predicted"/>
<accession>A0AAD3M8S7</accession>
<comment type="caution">
    <text evidence="2">The sequence shown here is derived from an EMBL/GenBank/DDBJ whole genome shotgun (WGS) entry which is preliminary data.</text>
</comment>
<reference evidence="2" key="1">
    <citation type="submission" date="2022-08" db="EMBL/GenBank/DDBJ databases">
        <title>Genome sequencing of akame (Lates japonicus).</title>
        <authorList>
            <person name="Hashiguchi Y."/>
            <person name="Takahashi H."/>
        </authorList>
    </citation>
    <scope>NUCLEOTIDE SEQUENCE</scope>
    <source>
        <strain evidence="2">Kochi</strain>
    </source>
</reference>
<evidence type="ECO:0000256" key="1">
    <source>
        <dbReference type="SAM" id="MobiDB-lite"/>
    </source>
</evidence>
<protein>
    <submittedName>
        <fullName evidence="2">Discs large homolog 1-like protein</fullName>
    </submittedName>
</protein>
<feature type="compositionally biased region" description="Acidic residues" evidence="1">
    <location>
        <begin position="13"/>
        <end position="33"/>
    </location>
</feature>
<gene>
    <name evidence="2" type="ORF">AKAME5_002752700</name>
</gene>
<evidence type="ECO:0000313" key="2">
    <source>
        <dbReference type="EMBL" id="GLD49615.1"/>
    </source>
</evidence>